<dbReference type="EMBL" id="MU004598">
    <property type="protein sequence ID" value="KAF2647619.1"/>
    <property type="molecule type" value="Genomic_DNA"/>
</dbReference>
<name>A0A6A6SIP1_9PLEO</name>
<dbReference type="Proteomes" id="UP000799324">
    <property type="component" value="Unassembled WGS sequence"/>
</dbReference>
<dbReference type="AlphaFoldDB" id="A0A6A6SIP1"/>
<accession>A0A6A6SIP1</accession>
<evidence type="ECO:0000313" key="3">
    <source>
        <dbReference type="Proteomes" id="UP000799324"/>
    </source>
</evidence>
<proteinExistence type="predicted"/>
<reference evidence="2" key="1">
    <citation type="journal article" date="2020" name="Stud. Mycol.">
        <title>101 Dothideomycetes genomes: a test case for predicting lifestyles and emergence of pathogens.</title>
        <authorList>
            <person name="Haridas S."/>
            <person name="Albert R."/>
            <person name="Binder M."/>
            <person name="Bloem J."/>
            <person name="Labutti K."/>
            <person name="Salamov A."/>
            <person name="Andreopoulos B."/>
            <person name="Baker S."/>
            <person name="Barry K."/>
            <person name="Bills G."/>
            <person name="Bluhm B."/>
            <person name="Cannon C."/>
            <person name="Castanera R."/>
            <person name="Culley D."/>
            <person name="Daum C."/>
            <person name="Ezra D."/>
            <person name="Gonzalez J."/>
            <person name="Henrissat B."/>
            <person name="Kuo A."/>
            <person name="Liang C."/>
            <person name="Lipzen A."/>
            <person name="Lutzoni F."/>
            <person name="Magnuson J."/>
            <person name="Mondo S."/>
            <person name="Nolan M."/>
            <person name="Ohm R."/>
            <person name="Pangilinan J."/>
            <person name="Park H.-J."/>
            <person name="Ramirez L."/>
            <person name="Alfaro M."/>
            <person name="Sun H."/>
            <person name="Tritt A."/>
            <person name="Yoshinaga Y."/>
            <person name="Zwiers L.-H."/>
            <person name="Turgeon B."/>
            <person name="Goodwin S."/>
            <person name="Spatafora J."/>
            <person name="Crous P."/>
            <person name="Grigoriev I."/>
        </authorList>
    </citation>
    <scope>NUCLEOTIDE SEQUENCE</scope>
    <source>
        <strain evidence="2">CBS 122681</strain>
    </source>
</reference>
<organism evidence="2 3">
    <name type="scientific">Lophiostoma macrostomum CBS 122681</name>
    <dbReference type="NCBI Taxonomy" id="1314788"/>
    <lineage>
        <taxon>Eukaryota</taxon>
        <taxon>Fungi</taxon>
        <taxon>Dikarya</taxon>
        <taxon>Ascomycota</taxon>
        <taxon>Pezizomycotina</taxon>
        <taxon>Dothideomycetes</taxon>
        <taxon>Pleosporomycetidae</taxon>
        <taxon>Pleosporales</taxon>
        <taxon>Lophiostomataceae</taxon>
        <taxon>Lophiostoma</taxon>
    </lineage>
</organism>
<evidence type="ECO:0000313" key="2">
    <source>
        <dbReference type="EMBL" id="KAF2647619.1"/>
    </source>
</evidence>
<sequence length="83" mass="9369">MHHCSQGSLEVLSLRRRKQVAKQPPSRLHGNGVRAPGSSKRPSETRVWRAYRAAWGISSRWLVDGITYGLYTGLSLSTEDKFE</sequence>
<feature type="region of interest" description="Disordered" evidence="1">
    <location>
        <begin position="15"/>
        <end position="42"/>
    </location>
</feature>
<evidence type="ECO:0000256" key="1">
    <source>
        <dbReference type="SAM" id="MobiDB-lite"/>
    </source>
</evidence>
<protein>
    <submittedName>
        <fullName evidence="2">Uncharacterized protein</fullName>
    </submittedName>
</protein>
<gene>
    <name evidence="2" type="ORF">K491DRAFT_699505</name>
</gene>
<keyword evidence="3" id="KW-1185">Reference proteome</keyword>